<gene>
    <name evidence="2" type="ORF">PMES_02335</name>
</gene>
<accession>A0A921NVA1</accession>
<proteinExistence type="predicted"/>
<dbReference type="AlphaFoldDB" id="A0A921NVA1"/>
<dbReference type="EMBL" id="APKE01000026">
    <property type="protein sequence ID" value="KAF0675444.1"/>
    <property type="molecule type" value="Genomic_DNA"/>
</dbReference>
<dbReference type="Proteomes" id="UP000698242">
    <property type="component" value="Unassembled WGS sequence"/>
</dbReference>
<keyword evidence="3" id="KW-1185">Reference proteome</keyword>
<dbReference type="OrthoDB" id="8244198at2"/>
<dbReference type="RefSeq" id="WP_159965842.1">
    <property type="nucleotide sequence ID" value="NZ_APKE01000026.1"/>
</dbReference>
<evidence type="ECO:0000313" key="3">
    <source>
        <dbReference type="Proteomes" id="UP000698242"/>
    </source>
</evidence>
<protein>
    <recommendedName>
        <fullName evidence="1">YjiS-like domain-containing protein</fullName>
    </recommendedName>
</protein>
<dbReference type="InterPro" id="IPR009506">
    <property type="entry name" value="YjiS-like"/>
</dbReference>
<feature type="domain" description="YjiS-like" evidence="1">
    <location>
        <begin position="27"/>
        <end position="60"/>
    </location>
</feature>
<organism evidence="2 3">
    <name type="scientific">Profundibacterium mesophilum KAUST100406-0324</name>
    <dbReference type="NCBI Taxonomy" id="1037889"/>
    <lineage>
        <taxon>Bacteria</taxon>
        <taxon>Pseudomonadati</taxon>
        <taxon>Pseudomonadota</taxon>
        <taxon>Alphaproteobacteria</taxon>
        <taxon>Rhodobacterales</taxon>
        <taxon>Roseobacteraceae</taxon>
        <taxon>Profundibacterium</taxon>
    </lineage>
</organism>
<comment type="caution">
    <text evidence="2">The sequence shown here is derived from an EMBL/GenBank/DDBJ whole genome shotgun (WGS) entry which is preliminary data.</text>
</comment>
<reference evidence="2" key="1">
    <citation type="submission" date="2013-03" db="EMBL/GenBank/DDBJ databases">
        <title>Genome Sequence of the Profundibacterium mesophilum strain KAUST100406-0324T from Red Sea, a novel genus in the family Rhodobacteraceae.</title>
        <authorList>
            <person name="Essack M."/>
            <person name="Alam I."/>
            <person name="Lafi F."/>
            <person name="Alawi W."/>
            <person name="Kamanu F."/>
            <person name="Al-Suwailem A."/>
            <person name="Lee O.O."/>
            <person name="Xu Y."/>
            <person name="Bajic V."/>
            <person name="Qian P.-Y."/>
            <person name="Archer J."/>
        </authorList>
    </citation>
    <scope>NUCLEOTIDE SEQUENCE</scope>
    <source>
        <strain evidence="2">KAUST100406-0324</strain>
    </source>
</reference>
<sequence length="72" mass="8202">MAYMNTTRTAGNSFFDGFGTISTDLSRRWARYRMFRRTVSELSELSNRELADLGLHRSSIRAIAADAARQVK</sequence>
<evidence type="ECO:0000313" key="2">
    <source>
        <dbReference type="EMBL" id="KAF0675444.1"/>
    </source>
</evidence>
<evidence type="ECO:0000259" key="1">
    <source>
        <dbReference type="Pfam" id="PF06568"/>
    </source>
</evidence>
<dbReference type="Pfam" id="PF06568">
    <property type="entry name" value="YjiS-like"/>
    <property type="match status" value="1"/>
</dbReference>
<name>A0A921NVA1_9RHOB</name>